<gene>
    <name evidence="10" type="ORF">Ciccas_007116</name>
</gene>
<dbReference type="Proteomes" id="UP001626550">
    <property type="component" value="Unassembled WGS sequence"/>
</dbReference>
<comment type="cofactor">
    <cofactor evidence="8">
        <name>Zn(2+)</name>
        <dbReference type="ChEBI" id="CHEBI:29105"/>
    </cofactor>
</comment>
<organism evidence="10 11">
    <name type="scientific">Cichlidogyrus casuarinus</name>
    <dbReference type="NCBI Taxonomy" id="1844966"/>
    <lineage>
        <taxon>Eukaryota</taxon>
        <taxon>Metazoa</taxon>
        <taxon>Spiralia</taxon>
        <taxon>Lophotrochozoa</taxon>
        <taxon>Platyhelminthes</taxon>
        <taxon>Monogenea</taxon>
        <taxon>Monopisthocotylea</taxon>
        <taxon>Dactylogyridea</taxon>
        <taxon>Ancyrocephalidae</taxon>
        <taxon>Cichlidogyrus</taxon>
    </lineage>
</organism>
<evidence type="ECO:0000256" key="7">
    <source>
        <dbReference type="ARBA" id="ARBA00048348"/>
    </source>
</evidence>
<evidence type="ECO:0000256" key="6">
    <source>
        <dbReference type="ARBA" id="ARBA00023239"/>
    </source>
</evidence>
<name>A0ABD2Q3S1_9PLAT</name>
<evidence type="ECO:0000256" key="3">
    <source>
        <dbReference type="ARBA" id="ARBA00012925"/>
    </source>
</evidence>
<dbReference type="GO" id="GO:0008270">
    <property type="term" value="F:zinc ion binding"/>
    <property type="evidence" value="ECO:0007669"/>
    <property type="project" value="UniProtKB-UniRule"/>
</dbReference>
<dbReference type="AlphaFoldDB" id="A0ABD2Q3S1"/>
<dbReference type="InterPro" id="IPR023561">
    <property type="entry name" value="Carbonic_anhydrase_a-class"/>
</dbReference>
<protein>
    <recommendedName>
        <fullName evidence="3 8">Carbonic anhydrase</fullName>
        <ecNumber evidence="3 8">4.2.1.1</ecNumber>
    </recommendedName>
</protein>
<evidence type="ECO:0000256" key="5">
    <source>
        <dbReference type="ARBA" id="ARBA00022833"/>
    </source>
</evidence>
<dbReference type="GO" id="GO:0004089">
    <property type="term" value="F:carbonate dehydratase activity"/>
    <property type="evidence" value="ECO:0007669"/>
    <property type="project" value="UniProtKB-UniRule"/>
</dbReference>
<dbReference type="SUPFAM" id="SSF51069">
    <property type="entry name" value="Carbonic anhydrase"/>
    <property type="match status" value="1"/>
</dbReference>
<evidence type="ECO:0000256" key="4">
    <source>
        <dbReference type="ARBA" id="ARBA00022723"/>
    </source>
</evidence>
<dbReference type="PROSITE" id="PS51144">
    <property type="entry name" value="ALPHA_CA_2"/>
    <property type="match status" value="1"/>
</dbReference>
<dbReference type="SMART" id="SM01057">
    <property type="entry name" value="Carb_anhydrase"/>
    <property type="match status" value="1"/>
</dbReference>
<evidence type="ECO:0000259" key="9">
    <source>
        <dbReference type="PROSITE" id="PS51144"/>
    </source>
</evidence>
<evidence type="ECO:0000256" key="1">
    <source>
        <dbReference type="ARBA" id="ARBA00002904"/>
    </source>
</evidence>
<dbReference type="PANTHER" id="PTHR18952">
    <property type="entry name" value="CARBONIC ANHYDRASE"/>
    <property type="match status" value="1"/>
</dbReference>
<dbReference type="EC" id="4.2.1.1" evidence="3 8"/>
<comment type="caution">
    <text evidence="10">The sequence shown here is derived from an EMBL/GenBank/DDBJ whole genome shotgun (WGS) entry which is preliminary data.</text>
</comment>
<keyword evidence="5 8" id="KW-0862">Zinc</keyword>
<dbReference type="InterPro" id="IPR036398">
    <property type="entry name" value="CA_dom_sf"/>
</dbReference>
<evidence type="ECO:0000313" key="10">
    <source>
        <dbReference type="EMBL" id="KAL3314267.1"/>
    </source>
</evidence>
<proteinExistence type="inferred from homology"/>
<evidence type="ECO:0000256" key="2">
    <source>
        <dbReference type="ARBA" id="ARBA00010718"/>
    </source>
</evidence>
<dbReference type="InterPro" id="IPR001148">
    <property type="entry name" value="CA_dom"/>
</dbReference>
<feature type="domain" description="Alpha-carbonic anhydrase" evidence="9">
    <location>
        <begin position="1"/>
        <end position="153"/>
    </location>
</feature>
<reference evidence="10 11" key="1">
    <citation type="submission" date="2024-11" db="EMBL/GenBank/DDBJ databases">
        <title>Adaptive evolution of stress response genes in parasites aligns with host niche diversity.</title>
        <authorList>
            <person name="Hahn C."/>
            <person name="Resl P."/>
        </authorList>
    </citation>
    <scope>NUCLEOTIDE SEQUENCE [LARGE SCALE GENOMIC DNA]</scope>
    <source>
        <strain evidence="10">EGGRZ-B1_66</strain>
        <tissue evidence="10">Body</tissue>
    </source>
</reference>
<dbReference type="Pfam" id="PF00194">
    <property type="entry name" value="Carb_anhydrase"/>
    <property type="match status" value="1"/>
</dbReference>
<comment type="catalytic activity">
    <reaction evidence="7 8">
        <text>hydrogencarbonate + H(+) = CO2 + H2O</text>
        <dbReference type="Rhea" id="RHEA:10748"/>
        <dbReference type="ChEBI" id="CHEBI:15377"/>
        <dbReference type="ChEBI" id="CHEBI:15378"/>
        <dbReference type="ChEBI" id="CHEBI:16526"/>
        <dbReference type="ChEBI" id="CHEBI:17544"/>
        <dbReference type="EC" id="4.2.1.1"/>
    </reaction>
</comment>
<keyword evidence="4 8" id="KW-0479">Metal-binding</keyword>
<dbReference type="Gene3D" id="3.10.200.10">
    <property type="entry name" value="Alpha carbonic anhydrase"/>
    <property type="match status" value="1"/>
</dbReference>
<dbReference type="PROSITE" id="PS00162">
    <property type="entry name" value="ALPHA_CA_1"/>
    <property type="match status" value="1"/>
</dbReference>
<evidence type="ECO:0000256" key="8">
    <source>
        <dbReference type="RuleBase" id="RU367011"/>
    </source>
</evidence>
<keyword evidence="11" id="KW-1185">Reference proteome</keyword>
<dbReference type="PANTHER" id="PTHR18952:SF265">
    <property type="entry name" value="CARBONIC ANHYDRASE"/>
    <property type="match status" value="1"/>
</dbReference>
<keyword evidence="6 8" id="KW-0456">Lyase</keyword>
<dbReference type="InterPro" id="IPR018338">
    <property type="entry name" value="Carbonic_anhydrase_a-class_CS"/>
</dbReference>
<dbReference type="CDD" id="cd00326">
    <property type="entry name" value="alpha_CA"/>
    <property type="match status" value="1"/>
</dbReference>
<evidence type="ECO:0000313" key="11">
    <source>
        <dbReference type="Proteomes" id="UP001626550"/>
    </source>
</evidence>
<dbReference type="EMBL" id="JBJKFK010001050">
    <property type="protein sequence ID" value="KAL3314267.1"/>
    <property type="molecule type" value="Genomic_DNA"/>
</dbReference>
<comment type="function">
    <text evidence="1 8">Reversible hydration of carbon dioxide.</text>
</comment>
<accession>A0ABD2Q3S1</accession>
<sequence>MILDTTPYTFAQFHWHWGPNSTAGSEHTIDSKKYALELHLVHYRSNFNSLATAVASKESDALAVLGILFYENATTSDFNLPRLLNPTLITTGQGTMAPVDIPAMVNIFANLDKFYRYDGSLTTPGCNQVVRWTVLSEPLPVSTRFVRFPAGWY</sequence>
<comment type="similarity">
    <text evidence="2 8">Belongs to the alpha-carbonic anhydrase family.</text>
</comment>